<dbReference type="AlphaFoldDB" id="A0AAN8LWH9"/>
<keyword evidence="5" id="KW-1185">Reference proteome</keyword>
<dbReference type="Proteomes" id="UP001356427">
    <property type="component" value="Unassembled WGS sequence"/>
</dbReference>
<reference evidence="4 5" key="1">
    <citation type="submission" date="2021-04" db="EMBL/GenBank/DDBJ databases">
        <authorList>
            <person name="De Guttry C."/>
            <person name="Zahm M."/>
            <person name="Klopp C."/>
            <person name="Cabau C."/>
            <person name="Louis A."/>
            <person name="Berthelot C."/>
            <person name="Parey E."/>
            <person name="Roest Crollius H."/>
            <person name="Montfort J."/>
            <person name="Robinson-Rechavi M."/>
            <person name="Bucao C."/>
            <person name="Bouchez O."/>
            <person name="Gislard M."/>
            <person name="Lluch J."/>
            <person name="Milhes M."/>
            <person name="Lampietro C."/>
            <person name="Lopez Roques C."/>
            <person name="Donnadieu C."/>
            <person name="Braasch I."/>
            <person name="Desvignes T."/>
            <person name="Postlethwait J."/>
            <person name="Bobe J."/>
            <person name="Wedekind C."/>
            <person name="Guiguen Y."/>
        </authorList>
    </citation>
    <scope>NUCLEOTIDE SEQUENCE [LARGE SCALE GENOMIC DNA]</scope>
    <source>
        <strain evidence="4">Cs_M1</strain>
        <tissue evidence="4">Blood</tissue>
    </source>
</reference>
<dbReference type="PANTHER" id="PTHR37984">
    <property type="entry name" value="PROTEIN CBG26694"/>
    <property type="match status" value="1"/>
</dbReference>
<gene>
    <name evidence="4" type="ORF">J4Q44_G00123290</name>
</gene>
<dbReference type="InterPro" id="IPR043128">
    <property type="entry name" value="Rev_trsase/Diguanyl_cyclase"/>
</dbReference>
<comment type="caution">
    <text evidence="4">The sequence shown here is derived from an EMBL/GenBank/DDBJ whole genome shotgun (WGS) entry which is preliminary data.</text>
</comment>
<dbReference type="Pfam" id="PF17919">
    <property type="entry name" value="RT_RNaseH_2"/>
    <property type="match status" value="1"/>
</dbReference>
<accession>A0AAN8LWH9</accession>
<evidence type="ECO:0000259" key="3">
    <source>
        <dbReference type="Pfam" id="PF17919"/>
    </source>
</evidence>
<proteinExistence type="predicted"/>
<dbReference type="InterPro" id="IPR050951">
    <property type="entry name" value="Retrovirus_Pol_polyprotein"/>
</dbReference>
<dbReference type="InterPro" id="IPR043502">
    <property type="entry name" value="DNA/RNA_pol_sf"/>
</dbReference>
<dbReference type="PANTHER" id="PTHR37984:SF5">
    <property type="entry name" value="PROTEIN NYNRIN-LIKE"/>
    <property type="match status" value="1"/>
</dbReference>
<dbReference type="Gene3D" id="3.30.70.270">
    <property type="match status" value="1"/>
</dbReference>
<feature type="domain" description="Reverse transcriptase/retrotransposon-derived protein RNase H-like" evidence="3">
    <location>
        <begin position="93"/>
        <end position="150"/>
    </location>
</feature>
<organism evidence="4 5">
    <name type="scientific">Coregonus suidteri</name>
    <dbReference type="NCBI Taxonomy" id="861788"/>
    <lineage>
        <taxon>Eukaryota</taxon>
        <taxon>Metazoa</taxon>
        <taxon>Chordata</taxon>
        <taxon>Craniata</taxon>
        <taxon>Vertebrata</taxon>
        <taxon>Euteleostomi</taxon>
        <taxon>Actinopterygii</taxon>
        <taxon>Neopterygii</taxon>
        <taxon>Teleostei</taxon>
        <taxon>Protacanthopterygii</taxon>
        <taxon>Salmoniformes</taxon>
        <taxon>Salmonidae</taxon>
        <taxon>Coregoninae</taxon>
        <taxon>Coregonus</taxon>
    </lineage>
</organism>
<protein>
    <recommendedName>
        <fullName evidence="3">Reverse transcriptase/retrotransposon-derived protein RNase H-like domain-containing protein</fullName>
    </recommendedName>
</protein>
<dbReference type="SUPFAM" id="SSF56672">
    <property type="entry name" value="DNA/RNA polymerases"/>
    <property type="match status" value="1"/>
</dbReference>
<dbReference type="InterPro" id="IPR041577">
    <property type="entry name" value="RT_RNaseH_2"/>
</dbReference>
<sequence>MKDTDTQDRANEDATPTPSSEHEDDNSLGYTECRNCGKLAKIQAITQLELPSNVIDLRSILSIIHNLGRDLPVQADVIKPFNNLLKRDATWTWSAVQEEAFKKVKQLVTESPAPAFYDMTKPTIVSADASSSGLGGVLLQKHDGQLKPVA</sequence>
<dbReference type="GO" id="GO:0003824">
    <property type="term" value="F:catalytic activity"/>
    <property type="evidence" value="ECO:0007669"/>
    <property type="project" value="UniProtKB-KW"/>
</dbReference>
<feature type="compositionally biased region" description="Basic and acidic residues" evidence="2">
    <location>
        <begin position="1"/>
        <end position="12"/>
    </location>
</feature>
<dbReference type="EMBL" id="JAGTTL010000010">
    <property type="protein sequence ID" value="KAK6316929.1"/>
    <property type="molecule type" value="Genomic_DNA"/>
</dbReference>
<evidence type="ECO:0000313" key="5">
    <source>
        <dbReference type="Proteomes" id="UP001356427"/>
    </source>
</evidence>
<name>A0AAN8LWH9_9TELE</name>
<evidence type="ECO:0000256" key="2">
    <source>
        <dbReference type="SAM" id="MobiDB-lite"/>
    </source>
</evidence>
<keyword evidence="1" id="KW-0511">Multifunctional enzyme</keyword>
<evidence type="ECO:0000256" key="1">
    <source>
        <dbReference type="ARBA" id="ARBA00023268"/>
    </source>
</evidence>
<feature type="region of interest" description="Disordered" evidence="2">
    <location>
        <begin position="1"/>
        <end position="28"/>
    </location>
</feature>
<evidence type="ECO:0000313" key="4">
    <source>
        <dbReference type="EMBL" id="KAK6316929.1"/>
    </source>
</evidence>